<dbReference type="Gene3D" id="3.40.190.10">
    <property type="entry name" value="Periplasmic binding protein-like II"/>
    <property type="match status" value="4"/>
</dbReference>
<evidence type="ECO:0000256" key="9">
    <source>
        <dbReference type="ARBA" id="ARBA00023286"/>
    </source>
</evidence>
<keyword evidence="14" id="KW-1185">Reference proteome</keyword>
<sequence>MLKKGENEHYRIIHKNIKDYRNYVKNEYDGFHRALTRRHLFVIESSYAYYFINKRGRCDLHIVCEFPETFQYAFAASKQSLHLLKRVDKGLRSLLGNRSLLSSLRRKYWNDKCVKSRDYFIRPGLPTTPSFHPTKDIYKFDSTTRTYKLIDLEATSLKENTQVQTEVEKNREITTPINNASLKRMDNVIKAIGIENPPYLYVRTKNSSTVEFSGYTPELFHHLSSVIPFKFNIVLEQKGRMGRKLRNGKWSGLIGDVIKGKAIMTAIPLKVTRRLEKVLTATKPILFSSLAIVGWGDSSLESIHLSDLLNSSNFIIIHKSSAQQTIKYSRNPLLKQLWHVIQENRSFMLVHSIEEALNRLKKEKLYLIIDSLNALYLTNNYHNRKCGLKAKDEIIESMEFSYAVKKDSKDLIRSINDGLVKLKRSGIIDRLFDKYFPLSPCMLNSALHSQSFIKDRTSLTSPQPTTIIESLTTIQSNVSTTNKQPLSKILKEKDQYSNINRNQPFTPKSSYQTTLTGRDLISNNTRGKVNVVYKKSRNSAIVVLTGYCSTLWLSFDQKVRVPQEKPQCASLSYGGGRYNVIFEDCSEFVQFKCVVPDINGRCIKLLSGQRRRTWLDAREFCTERLGRLVEYSTEEERVQLRENLAGYGKIWLGLINRVWTRGHSTNDPGAMCGLIDLTRKQLEMRPCTDRIGTVAMCNIAIKSKEKRKRRPASKKYNPHPMKWCIL</sequence>
<keyword evidence="10" id="KW-0407">Ion channel</keyword>
<name>A0A7I8VWU8_9ANNE</name>
<evidence type="ECO:0000259" key="12">
    <source>
        <dbReference type="SMART" id="SM00918"/>
    </source>
</evidence>
<dbReference type="EMBL" id="CAJFCJ010000012">
    <property type="protein sequence ID" value="CAD5120186.1"/>
    <property type="molecule type" value="Genomic_DNA"/>
</dbReference>
<protein>
    <submittedName>
        <fullName evidence="13">DgyrCDS8760</fullName>
    </submittedName>
</protein>
<feature type="domain" description="Ionotropic glutamate receptor C-terminal" evidence="11">
    <location>
        <begin position="188"/>
        <end position="438"/>
    </location>
</feature>
<dbReference type="InterPro" id="IPR016187">
    <property type="entry name" value="CTDL_fold"/>
</dbReference>
<evidence type="ECO:0000256" key="4">
    <source>
        <dbReference type="ARBA" id="ARBA00022989"/>
    </source>
</evidence>
<keyword evidence="2" id="KW-0813">Transport</keyword>
<evidence type="ECO:0000256" key="6">
    <source>
        <dbReference type="ARBA" id="ARBA00023136"/>
    </source>
</evidence>
<dbReference type="GO" id="GO:0016020">
    <property type="term" value="C:membrane"/>
    <property type="evidence" value="ECO:0007669"/>
    <property type="project" value="UniProtKB-SubCell"/>
</dbReference>
<reference evidence="13 14" key="1">
    <citation type="submission" date="2020-08" db="EMBL/GenBank/DDBJ databases">
        <authorList>
            <person name="Hejnol A."/>
        </authorList>
    </citation>
    <scope>NUCLEOTIDE SEQUENCE [LARGE SCALE GENOMIC DNA]</scope>
</reference>
<comment type="subcellular location">
    <subcellularLocation>
        <location evidence="1">Membrane</location>
        <topology evidence="1">Multi-pass membrane protein</topology>
    </subcellularLocation>
</comment>
<dbReference type="GO" id="GO:0015276">
    <property type="term" value="F:ligand-gated monoatomic ion channel activity"/>
    <property type="evidence" value="ECO:0007669"/>
    <property type="project" value="InterPro"/>
</dbReference>
<evidence type="ECO:0000313" key="13">
    <source>
        <dbReference type="EMBL" id="CAD5120186.1"/>
    </source>
</evidence>
<dbReference type="SMART" id="SM00079">
    <property type="entry name" value="PBPe"/>
    <property type="match status" value="1"/>
</dbReference>
<dbReference type="Pfam" id="PF10613">
    <property type="entry name" value="Lig_chan-Glu_bd"/>
    <property type="match status" value="1"/>
</dbReference>
<evidence type="ECO:0000256" key="7">
    <source>
        <dbReference type="ARBA" id="ARBA00023170"/>
    </source>
</evidence>
<dbReference type="Gene3D" id="3.10.100.10">
    <property type="entry name" value="Mannose-Binding Protein A, subunit A"/>
    <property type="match status" value="1"/>
</dbReference>
<gene>
    <name evidence="13" type="ORF">DGYR_LOCUS8311</name>
</gene>
<feature type="domain" description="Ionotropic glutamate receptor L-glutamate and glycine-binding" evidence="12">
    <location>
        <begin position="198"/>
        <end position="259"/>
    </location>
</feature>
<dbReference type="InterPro" id="IPR016186">
    <property type="entry name" value="C-type_lectin-like/link_sf"/>
</dbReference>
<dbReference type="AlphaFoldDB" id="A0A7I8VWU8"/>
<keyword evidence="5" id="KW-0406">Ion transport</keyword>
<evidence type="ECO:0000256" key="2">
    <source>
        <dbReference type="ARBA" id="ARBA00022448"/>
    </source>
</evidence>
<dbReference type="SMART" id="SM00918">
    <property type="entry name" value="Lig_chan-Glu_bd"/>
    <property type="match status" value="1"/>
</dbReference>
<keyword evidence="4" id="KW-1133">Transmembrane helix</keyword>
<keyword evidence="9" id="KW-1071">Ligand-gated ion channel</keyword>
<dbReference type="InterPro" id="IPR001320">
    <property type="entry name" value="Iontro_rcpt_C"/>
</dbReference>
<dbReference type="SUPFAM" id="SSF56436">
    <property type="entry name" value="C-type lectin-like"/>
    <property type="match status" value="1"/>
</dbReference>
<evidence type="ECO:0000313" key="14">
    <source>
        <dbReference type="Proteomes" id="UP000549394"/>
    </source>
</evidence>
<accession>A0A7I8VWU8</accession>
<evidence type="ECO:0000256" key="5">
    <source>
        <dbReference type="ARBA" id="ARBA00023065"/>
    </source>
</evidence>
<proteinExistence type="predicted"/>
<dbReference type="Proteomes" id="UP000549394">
    <property type="component" value="Unassembled WGS sequence"/>
</dbReference>
<evidence type="ECO:0000256" key="8">
    <source>
        <dbReference type="ARBA" id="ARBA00023180"/>
    </source>
</evidence>
<evidence type="ECO:0000259" key="11">
    <source>
        <dbReference type="SMART" id="SM00079"/>
    </source>
</evidence>
<comment type="caution">
    <text evidence="13">The sequence shown here is derived from an EMBL/GenBank/DDBJ whole genome shotgun (WGS) entry which is preliminary data.</text>
</comment>
<evidence type="ECO:0000256" key="1">
    <source>
        <dbReference type="ARBA" id="ARBA00004141"/>
    </source>
</evidence>
<dbReference type="OrthoDB" id="6274770at2759"/>
<keyword evidence="6" id="KW-0472">Membrane</keyword>
<evidence type="ECO:0000256" key="10">
    <source>
        <dbReference type="ARBA" id="ARBA00023303"/>
    </source>
</evidence>
<evidence type="ECO:0000256" key="3">
    <source>
        <dbReference type="ARBA" id="ARBA00022692"/>
    </source>
</evidence>
<dbReference type="SUPFAM" id="SSF53850">
    <property type="entry name" value="Periplasmic binding protein-like II"/>
    <property type="match status" value="2"/>
</dbReference>
<keyword evidence="7" id="KW-0675">Receptor</keyword>
<keyword evidence="8" id="KW-0325">Glycoprotein</keyword>
<dbReference type="InterPro" id="IPR019594">
    <property type="entry name" value="Glu/Gly-bd"/>
</dbReference>
<keyword evidence="3" id="KW-0812">Transmembrane</keyword>
<organism evidence="13 14">
    <name type="scientific">Dimorphilus gyrociliatus</name>
    <dbReference type="NCBI Taxonomy" id="2664684"/>
    <lineage>
        <taxon>Eukaryota</taxon>
        <taxon>Metazoa</taxon>
        <taxon>Spiralia</taxon>
        <taxon>Lophotrochozoa</taxon>
        <taxon>Annelida</taxon>
        <taxon>Polychaeta</taxon>
        <taxon>Polychaeta incertae sedis</taxon>
        <taxon>Dinophilidae</taxon>
        <taxon>Dimorphilus</taxon>
    </lineage>
</organism>